<name>A0ACB8RN98_9AGAM</name>
<dbReference type="Proteomes" id="UP000814033">
    <property type="component" value="Unassembled WGS sequence"/>
</dbReference>
<protein>
    <submittedName>
        <fullName evidence="1">Uncharacterized protein</fullName>
    </submittedName>
</protein>
<comment type="caution">
    <text evidence="1">The sequence shown here is derived from an EMBL/GenBank/DDBJ whole genome shotgun (WGS) entry which is preliminary data.</text>
</comment>
<proteinExistence type="predicted"/>
<feature type="non-terminal residue" evidence="1">
    <location>
        <position position="396"/>
    </location>
</feature>
<sequence length="396" mass="44284">MESERMESQLEVELVPGKSSADFWLSTLLSRLLQTNTCSPKYLSTLQNERAAVASLLLILDARINLCAPVSRLPPEVMGHIFSYLLSQERRERIKVVGHVSRTVPWIRLTHVCRHWRQVFLNNASLWRHIVLPLPPQWSNALLERSRNAPLIITCSPKPQEEERRPAPVQLPIATLEHVQHIDTIGYEGSRRSLVELLRTPAPLLEIAHVDDISATDLFADSAPGLRELKMFRAQSLPWTASFLPNLVTLSLTSLFISDPPVAECIAGLQRLSRIQTLHLINCLGPFSSLPQPSDTSQTVTLPSLRTLWITGTLEDCVGFLRHMHTPNIITLHVSSHMEGVSESAPLYPFLAPLHGYAADPFCAIEFSSTANDAVTVTARHAIGGPINRVFEFSWY</sequence>
<keyword evidence="2" id="KW-1185">Reference proteome</keyword>
<accession>A0ACB8RN98</accession>
<organism evidence="1 2">
    <name type="scientific">Auriscalpium vulgare</name>
    <dbReference type="NCBI Taxonomy" id="40419"/>
    <lineage>
        <taxon>Eukaryota</taxon>
        <taxon>Fungi</taxon>
        <taxon>Dikarya</taxon>
        <taxon>Basidiomycota</taxon>
        <taxon>Agaricomycotina</taxon>
        <taxon>Agaricomycetes</taxon>
        <taxon>Russulales</taxon>
        <taxon>Auriscalpiaceae</taxon>
        <taxon>Auriscalpium</taxon>
    </lineage>
</organism>
<evidence type="ECO:0000313" key="2">
    <source>
        <dbReference type="Proteomes" id="UP000814033"/>
    </source>
</evidence>
<dbReference type="EMBL" id="MU275954">
    <property type="protein sequence ID" value="KAI0045332.1"/>
    <property type="molecule type" value="Genomic_DNA"/>
</dbReference>
<gene>
    <name evidence="1" type="ORF">FA95DRAFT_1561207</name>
</gene>
<reference evidence="1" key="2">
    <citation type="journal article" date="2022" name="New Phytol.">
        <title>Evolutionary transition to the ectomycorrhizal habit in the genomes of a hyperdiverse lineage of mushroom-forming fungi.</title>
        <authorList>
            <person name="Looney B."/>
            <person name="Miyauchi S."/>
            <person name="Morin E."/>
            <person name="Drula E."/>
            <person name="Courty P.E."/>
            <person name="Kohler A."/>
            <person name="Kuo A."/>
            <person name="LaButti K."/>
            <person name="Pangilinan J."/>
            <person name="Lipzen A."/>
            <person name="Riley R."/>
            <person name="Andreopoulos W."/>
            <person name="He G."/>
            <person name="Johnson J."/>
            <person name="Nolan M."/>
            <person name="Tritt A."/>
            <person name="Barry K.W."/>
            <person name="Grigoriev I.V."/>
            <person name="Nagy L.G."/>
            <person name="Hibbett D."/>
            <person name="Henrissat B."/>
            <person name="Matheny P.B."/>
            <person name="Labbe J."/>
            <person name="Martin F.M."/>
        </authorList>
    </citation>
    <scope>NUCLEOTIDE SEQUENCE</scope>
    <source>
        <strain evidence="1">FP105234-sp</strain>
    </source>
</reference>
<reference evidence="1" key="1">
    <citation type="submission" date="2021-02" db="EMBL/GenBank/DDBJ databases">
        <authorList>
            <consortium name="DOE Joint Genome Institute"/>
            <person name="Ahrendt S."/>
            <person name="Looney B.P."/>
            <person name="Miyauchi S."/>
            <person name="Morin E."/>
            <person name="Drula E."/>
            <person name="Courty P.E."/>
            <person name="Chicoki N."/>
            <person name="Fauchery L."/>
            <person name="Kohler A."/>
            <person name="Kuo A."/>
            <person name="Labutti K."/>
            <person name="Pangilinan J."/>
            <person name="Lipzen A."/>
            <person name="Riley R."/>
            <person name="Andreopoulos W."/>
            <person name="He G."/>
            <person name="Johnson J."/>
            <person name="Barry K.W."/>
            <person name="Grigoriev I.V."/>
            <person name="Nagy L."/>
            <person name="Hibbett D."/>
            <person name="Henrissat B."/>
            <person name="Matheny P.B."/>
            <person name="Labbe J."/>
            <person name="Martin F."/>
        </authorList>
    </citation>
    <scope>NUCLEOTIDE SEQUENCE</scope>
    <source>
        <strain evidence="1">FP105234-sp</strain>
    </source>
</reference>
<evidence type="ECO:0000313" key="1">
    <source>
        <dbReference type="EMBL" id="KAI0045332.1"/>
    </source>
</evidence>